<dbReference type="Gene3D" id="3.40.50.300">
    <property type="entry name" value="P-loop containing nucleotide triphosphate hydrolases"/>
    <property type="match status" value="1"/>
</dbReference>
<evidence type="ECO:0000256" key="1">
    <source>
        <dbReference type="ARBA" id="ARBA00004496"/>
    </source>
</evidence>
<dbReference type="Proteomes" id="UP000886101">
    <property type="component" value="Unassembled WGS sequence"/>
</dbReference>
<evidence type="ECO:0000256" key="2">
    <source>
        <dbReference type="ARBA" id="ARBA00022490"/>
    </source>
</evidence>
<keyword evidence="5" id="KW-0227">DNA damage</keyword>
<proteinExistence type="inferred from homology"/>
<dbReference type="SUPFAM" id="SSF52540">
    <property type="entry name" value="P-loop containing nucleoside triphosphate hydrolases"/>
    <property type="match status" value="1"/>
</dbReference>
<evidence type="ECO:0000256" key="10">
    <source>
        <dbReference type="ARBA" id="ARBA00023204"/>
    </source>
</evidence>
<evidence type="ECO:0000259" key="14">
    <source>
        <dbReference type="Pfam" id="PF17760"/>
    </source>
</evidence>
<evidence type="ECO:0000313" key="15">
    <source>
        <dbReference type="EMBL" id="HHI97961.1"/>
    </source>
</evidence>
<dbReference type="InterPro" id="IPR027417">
    <property type="entry name" value="P-loop_NTPase"/>
</dbReference>
<evidence type="ECO:0000256" key="13">
    <source>
        <dbReference type="ARBA" id="ARBA00042156"/>
    </source>
</evidence>
<keyword evidence="8" id="KW-0267">Excision nuclease</keyword>
<comment type="similarity">
    <text evidence="11">Belongs to the ABC transporter superfamily. UvrA family.</text>
</comment>
<keyword evidence="3" id="KW-0677">Repeat</keyword>
<dbReference type="GO" id="GO:0004518">
    <property type="term" value="F:nuclease activity"/>
    <property type="evidence" value="ECO:0007669"/>
    <property type="project" value="UniProtKB-KW"/>
</dbReference>
<dbReference type="Pfam" id="PF17760">
    <property type="entry name" value="UvrA_inter"/>
    <property type="match status" value="1"/>
</dbReference>
<keyword evidence="10" id="KW-0234">DNA repair</keyword>
<accession>A0A7V5U3C4</accession>
<evidence type="ECO:0000256" key="12">
    <source>
        <dbReference type="ARBA" id="ARBA00039316"/>
    </source>
</evidence>
<evidence type="ECO:0000256" key="5">
    <source>
        <dbReference type="ARBA" id="ARBA00022763"/>
    </source>
</evidence>
<evidence type="ECO:0000256" key="4">
    <source>
        <dbReference type="ARBA" id="ARBA00022741"/>
    </source>
</evidence>
<dbReference type="GO" id="GO:0005737">
    <property type="term" value="C:cytoplasm"/>
    <property type="evidence" value="ECO:0007669"/>
    <property type="project" value="UniProtKB-SubCell"/>
</dbReference>
<dbReference type="GO" id="GO:0005524">
    <property type="term" value="F:ATP binding"/>
    <property type="evidence" value="ECO:0007669"/>
    <property type="project" value="UniProtKB-KW"/>
</dbReference>
<organism evidence="15">
    <name type="scientific">Thermodesulfatator atlanticus</name>
    <dbReference type="NCBI Taxonomy" id="501497"/>
    <lineage>
        <taxon>Bacteria</taxon>
        <taxon>Pseudomonadati</taxon>
        <taxon>Thermodesulfobacteriota</taxon>
        <taxon>Thermodesulfobacteria</taxon>
        <taxon>Thermodesulfobacteriales</taxon>
        <taxon>Thermodesulfatatoraceae</taxon>
        <taxon>Thermodesulfatator</taxon>
    </lineage>
</organism>
<gene>
    <name evidence="15" type="ORF">ENJ96_08950</name>
</gene>
<keyword evidence="2" id="KW-0963">Cytoplasm</keyword>
<evidence type="ECO:0000256" key="6">
    <source>
        <dbReference type="ARBA" id="ARBA00022769"/>
    </source>
</evidence>
<evidence type="ECO:0000256" key="8">
    <source>
        <dbReference type="ARBA" id="ARBA00022881"/>
    </source>
</evidence>
<evidence type="ECO:0000256" key="7">
    <source>
        <dbReference type="ARBA" id="ARBA00022840"/>
    </source>
</evidence>
<evidence type="ECO:0000256" key="9">
    <source>
        <dbReference type="ARBA" id="ARBA00023125"/>
    </source>
</evidence>
<dbReference type="PANTHER" id="PTHR43152">
    <property type="entry name" value="UVRABC SYSTEM PROTEIN A"/>
    <property type="match status" value="1"/>
</dbReference>
<dbReference type="InterPro" id="IPR041102">
    <property type="entry name" value="UvrA_inter"/>
</dbReference>
<keyword evidence="6" id="KW-0228">DNA excision</keyword>
<protein>
    <recommendedName>
        <fullName evidence="12">UvrABC system protein A</fullName>
    </recommendedName>
    <alternativeName>
        <fullName evidence="13">Excinuclease ABC subunit A</fullName>
    </alternativeName>
</protein>
<feature type="non-terminal residue" evidence="15">
    <location>
        <position position="237"/>
    </location>
</feature>
<keyword evidence="7" id="KW-0067">ATP-binding</keyword>
<reference evidence="15" key="1">
    <citation type="journal article" date="2020" name="mSystems">
        <title>Genome- and Community-Level Interaction Insights into Carbon Utilization and Element Cycling Functions of Hydrothermarchaeota in Hydrothermal Sediment.</title>
        <authorList>
            <person name="Zhou Z."/>
            <person name="Liu Y."/>
            <person name="Xu W."/>
            <person name="Pan J."/>
            <person name="Luo Z.H."/>
            <person name="Li M."/>
        </authorList>
    </citation>
    <scope>NUCLEOTIDE SEQUENCE [LARGE SCALE GENOMIC DNA]</scope>
    <source>
        <strain evidence="15">HyVt-533</strain>
    </source>
</reference>
<evidence type="ECO:0000256" key="3">
    <source>
        <dbReference type="ARBA" id="ARBA00022737"/>
    </source>
</evidence>
<dbReference type="GO" id="GO:0006281">
    <property type="term" value="P:DNA repair"/>
    <property type="evidence" value="ECO:0007669"/>
    <property type="project" value="UniProtKB-KW"/>
</dbReference>
<dbReference type="EMBL" id="DROK01000265">
    <property type="protein sequence ID" value="HHI97961.1"/>
    <property type="molecule type" value="Genomic_DNA"/>
</dbReference>
<comment type="caution">
    <text evidence="15">The sequence shown here is derived from an EMBL/GenBank/DDBJ whole genome shotgun (WGS) entry which is preliminary data.</text>
</comment>
<keyword evidence="4" id="KW-0547">Nucleotide-binding</keyword>
<dbReference type="Gene3D" id="1.20.1580.10">
    <property type="entry name" value="ABC transporter ATPase like domain"/>
    <property type="match status" value="1"/>
</dbReference>
<dbReference type="PANTHER" id="PTHR43152:SF3">
    <property type="entry name" value="UVRABC SYSTEM PROTEIN A"/>
    <property type="match status" value="1"/>
</dbReference>
<sequence length="237" mass="26859">MKEAIEIHGARHHNLKDLSVAVPRHAFVVITGVSGSGKSTLAFDIIFAEGQRRYIESLPTYIRQFLKLYEQPDVDLISGLPPTVAIEQRLSQAGPRSTVGTLTEIYHFLRLLYAKVGTPHCPECDRPLSRTDEETLLELLQEKFSGQKVLFLAPKVKRRKGYYRPLFERALKAGRKLVRIDGRLVTLPPVPELSRYKEHTIEIAVGEETVTRKTLPRIKELLRETLAEGKEEAVLLV</sequence>
<name>A0A7V5U3C4_9BACT</name>
<dbReference type="GO" id="GO:0003677">
    <property type="term" value="F:DNA binding"/>
    <property type="evidence" value="ECO:0007669"/>
    <property type="project" value="UniProtKB-KW"/>
</dbReference>
<keyword evidence="9" id="KW-0238">DNA-binding</keyword>
<evidence type="ECO:0000256" key="11">
    <source>
        <dbReference type="ARBA" id="ARBA00038000"/>
    </source>
</evidence>
<feature type="domain" description="UvrA interaction" evidence="14">
    <location>
        <begin position="137"/>
        <end position="233"/>
    </location>
</feature>
<comment type="subcellular location">
    <subcellularLocation>
        <location evidence="1">Cytoplasm</location>
    </subcellularLocation>
</comment>
<dbReference type="AlphaFoldDB" id="A0A7V5U3C4"/>